<comment type="caution">
    <text evidence="4">The sequence shown here is derived from an EMBL/GenBank/DDBJ whole genome shotgun (WGS) entry which is preliminary data.</text>
</comment>
<dbReference type="SMART" id="SM00116">
    <property type="entry name" value="CBS"/>
    <property type="match status" value="2"/>
</dbReference>
<dbReference type="Pfam" id="PF00571">
    <property type="entry name" value="CBS"/>
    <property type="match status" value="2"/>
</dbReference>
<reference evidence="4 5" key="1">
    <citation type="submission" date="2024-01" db="EMBL/GenBank/DDBJ databases">
        <title>Multi-omics insights into the function and evolution of sodium benzoate biodegradation pathways in Benzoatithermus flavus gen. nov., sp. nov. from hot spring.</title>
        <authorList>
            <person name="Hu C.-J."/>
            <person name="Li W.-J."/>
        </authorList>
    </citation>
    <scope>NUCLEOTIDE SEQUENCE [LARGE SCALE GENOMIC DNA]</scope>
    <source>
        <strain evidence="4 5">SYSU G07066</strain>
    </source>
</reference>
<protein>
    <submittedName>
        <fullName evidence="4">CBS domain-containing protein</fullName>
    </submittedName>
</protein>
<feature type="domain" description="CBS" evidence="3">
    <location>
        <begin position="10"/>
        <end position="67"/>
    </location>
</feature>
<keyword evidence="1 2" id="KW-0129">CBS domain</keyword>
<dbReference type="InterPro" id="IPR051257">
    <property type="entry name" value="Diverse_CBS-Domain"/>
</dbReference>
<dbReference type="RefSeq" id="WP_418159051.1">
    <property type="nucleotide sequence ID" value="NZ_JBBLZC010000007.1"/>
</dbReference>
<evidence type="ECO:0000313" key="4">
    <source>
        <dbReference type="EMBL" id="MEK0083201.1"/>
    </source>
</evidence>
<keyword evidence="5" id="KW-1185">Reference proteome</keyword>
<dbReference type="InterPro" id="IPR046342">
    <property type="entry name" value="CBS_dom_sf"/>
</dbReference>
<dbReference type="Gene3D" id="3.10.580.10">
    <property type="entry name" value="CBS-domain"/>
    <property type="match status" value="1"/>
</dbReference>
<feature type="domain" description="CBS" evidence="3">
    <location>
        <begin position="76"/>
        <end position="132"/>
    </location>
</feature>
<gene>
    <name evidence="4" type="ORF">U1T56_08555</name>
</gene>
<evidence type="ECO:0000256" key="2">
    <source>
        <dbReference type="PROSITE-ProRule" id="PRU00703"/>
    </source>
</evidence>
<accession>A0ABU8XQ77</accession>
<dbReference type="InterPro" id="IPR000644">
    <property type="entry name" value="CBS_dom"/>
</dbReference>
<dbReference type="PANTHER" id="PTHR43080:SF2">
    <property type="entry name" value="CBS DOMAIN-CONTAINING PROTEIN"/>
    <property type="match status" value="1"/>
</dbReference>
<name>A0ABU8XQ77_9PROT</name>
<evidence type="ECO:0000259" key="3">
    <source>
        <dbReference type="PROSITE" id="PS51371"/>
    </source>
</evidence>
<proteinExistence type="predicted"/>
<dbReference type="EMBL" id="JBBLZC010000007">
    <property type="protein sequence ID" value="MEK0083201.1"/>
    <property type="molecule type" value="Genomic_DNA"/>
</dbReference>
<dbReference type="PANTHER" id="PTHR43080">
    <property type="entry name" value="CBS DOMAIN-CONTAINING PROTEIN CBSX3, MITOCHONDRIAL"/>
    <property type="match status" value="1"/>
</dbReference>
<dbReference type="Proteomes" id="UP001375743">
    <property type="component" value="Unassembled WGS sequence"/>
</dbReference>
<dbReference type="PROSITE" id="PS51371">
    <property type="entry name" value="CBS"/>
    <property type="match status" value="2"/>
</dbReference>
<sequence length="144" mass="16099">MLGRPVRDCIVRDEPLCGHPADTVHDAVVRMAEHCCSSILVCEGEQLRGIFTERDLLVRVVAAGRDPDKTKLAEVMTADPDTIEGSEPVIEAIRRMDECCYRHLPVMENGKILGVVALRDLPLQDLVAMAPELDQRHSLAERMW</sequence>
<evidence type="ECO:0000256" key="1">
    <source>
        <dbReference type="ARBA" id="ARBA00023122"/>
    </source>
</evidence>
<dbReference type="SUPFAM" id="SSF54631">
    <property type="entry name" value="CBS-domain pair"/>
    <property type="match status" value="1"/>
</dbReference>
<organism evidence="4 5">
    <name type="scientific">Benzoatithermus flavus</name>
    <dbReference type="NCBI Taxonomy" id="3108223"/>
    <lineage>
        <taxon>Bacteria</taxon>
        <taxon>Pseudomonadati</taxon>
        <taxon>Pseudomonadota</taxon>
        <taxon>Alphaproteobacteria</taxon>
        <taxon>Geminicoccales</taxon>
        <taxon>Geminicoccaceae</taxon>
        <taxon>Benzoatithermus</taxon>
    </lineage>
</organism>
<evidence type="ECO:0000313" key="5">
    <source>
        <dbReference type="Proteomes" id="UP001375743"/>
    </source>
</evidence>